<organism evidence="2 3">
    <name type="scientific">Coleophoma crateriformis</name>
    <dbReference type="NCBI Taxonomy" id="565419"/>
    <lineage>
        <taxon>Eukaryota</taxon>
        <taxon>Fungi</taxon>
        <taxon>Dikarya</taxon>
        <taxon>Ascomycota</taxon>
        <taxon>Pezizomycotina</taxon>
        <taxon>Leotiomycetes</taxon>
        <taxon>Helotiales</taxon>
        <taxon>Dermateaceae</taxon>
        <taxon>Coleophoma</taxon>
    </lineage>
</organism>
<dbReference type="Gene3D" id="3.40.630.30">
    <property type="match status" value="1"/>
</dbReference>
<dbReference type="OrthoDB" id="2832510at2759"/>
<reference evidence="2 3" key="1">
    <citation type="journal article" date="2018" name="IMA Fungus">
        <title>IMA Genome-F 9: Draft genome sequence of Annulohypoxylon stygium, Aspergillus mulundensis, Berkeleyomyces basicola (syn. Thielaviopsis basicola), Ceratocystis smalleyi, two Cercospora beticola strains, Coleophoma cylindrospora, Fusarium fracticaudum, Phialophora cf. hyalina, and Morchella septimelata.</title>
        <authorList>
            <person name="Wingfield B.D."/>
            <person name="Bills G.F."/>
            <person name="Dong Y."/>
            <person name="Huang W."/>
            <person name="Nel W.J."/>
            <person name="Swalarsk-Parry B.S."/>
            <person name="Vaghefi N."/>
            <person name="Wilken P.M."/>
            <person name="An Z."/>
            <person name="de Beer Z.W."/>
            <person name="De Vos L."/>
            <person name="Chen L."/>
            <person name="Duong T.A."/>
            <person name="Gao Y."/>
            <person name="Hammerbacher A."/>
            <person name="Kikkert J.R."/>
            <person name="Li Y."/>
            <person name="Li H."/>
            <person name="Li K."/>
            <person name="Li Q."/>
            <person name="Liu X."/>
            <person name="Ma X."/>
            <person name="Naidoo K."/>
            <person name="Pethybridge S.J."/>
            <person name="Sun J."/>
            <person name="Steenkamp E.T."/>
            <person name="van der Nest M.A."/>
            <person name="van Wyk S."/>
            <person name="Wingfield M.J."/>
            <person name="Xiong C."/>
            <person name="Yue Q."/>
            <person name="Zhang X."/>
        </authorList>
    </citation>
    <scope>NUCLEOTIDE SEQUENCE [LARGE SCALE GENOMIC DNA]</scope>
    <source>
        <strain evidence="2 3">BP5796</strain>
    </source>
</reference>
<dbReference type="EMBL" id="PDLN01000009">
    <property type="protein sequence ID" value="RDW76186.1"/>
    <property type="molecule type" value="Genomic_DNA"/>
</dbReference>
<evidence type="ECO:0000313" key="3">
    <source>
        <dbReference type="Proteomes" id="UP000256328"/>
    </source>
</evidence>
<accession>A0A3D8RQG9</accession>
<dbReference type="Pfam" id="PF13673">
    <property type="entry name" value="Acetyltransf_10"/>
    <property type="match status" value="1"/>
</dbReference>
<dbReference type="InterPro" id="IPR000182">
    <property type="entry name" value="GNAT_dom"/>
</dbReference>
<evidence type="ECO:0000259" key="1">
    <source>
        <dbReference type="PROSITE" id="PS51186"/>
    </source>
</evidence>
<sequence>MANQNTLSGAVAIEAITQPEDFGPFFDVCAKAFGKQTSDGIWTGANPGWNTPDGKAQGAARLAARWHATKDANNTHFIKASSIIDGAPQIVGVAIWVHASLVPGCGDIPDPLDFSSLYPDNEREERYITQVIGSMQTRRRQVLEEKALAASAQKSVMVLDLCASDPDFQRRGIASKLVNWGLDEAVRLGDIEAITEASVMGRTVYKRLGFTEIEEIQYEVDEEFENRVRPSNVFLRTRP</sequence>
<evidence type="ECO:0000313" key="2">
    <source>
        <dbReference type="EMBL" id="RDW76186.1"/>
    </source>
</evidence>
<dbReference type="CDD" id="cd04301">
    <property type="entry name" value="NAT_SF"/>
    <property type="match status" value="1"/>
</dbReference>
<proteinExistence type="predicted"/>
<dbReference type="SUPFAM" id="SSF55729">
    <property type="entry name" value="Acyl-CoA N-acyltransferases (Nat)"/>
    <property type="match status" value="1"/>
</dbReference>
<dbReference type="PANTHER" id="PTHR42791:SF14">
    <property type="entry name" value="N-ACETYLTRANSFERASE DOMAIN-CONTAINING PROTEIN"/>
    <property type="match status" value="1"/>
</dbReference>
<dbReference type="Proteomes" id="UP000256328">
    <property type="component" value="Unassembled WGS sequence"/>
</dbReference>
<name>A0A3D8RQG9_9HELO</name>
<dbReference type="InterPro" id="IPR052523">
    <property type="entry name" value="Trichothecene_AcTrans"/>
</dbReference>
<dbReference type="AlphaFoldDB" id="A0A3D8RQG9"/>
<protein>
    <recommendedName>
        <fullName evidence="1">N-acetyltransferase domain-containing protein</fullName>
    </recommendedName>
</protein>
<keyword evidence="3" id="KW-1185">Reference proteome</keyword>
<dbReference type="PANTHER" id="PTHR42791">
    <property type="entry name" value="GNAT FAMILY ACETYLTRANSFERASE"/>
    <property type="match status" value="1"/>
</dbReference>
<dbReference type="GO" id="GO:0016747">
    <property type="term" value="F:acyltransferase activity, transferring groups other than amino-acyl groups"/>
    <property type="evidence" value="ECO:0007669"/>
    <property type="project" value="InterPro"/>
</dbReference>
<comment type="caution">
    <text evidence="2">The sequence shown here is derived from an EMBL/GenBank/DDBJ whole genome shotgun (WGS) entry which is preliminary data.</text>
</comment>
<dbReference type="InterPro" id="IPR016181">
    <property type="entry name" value="Acyl_CoA_acyltransferase"/>
</dbReference>
<gene>
    <name evidence="2" type="ORF">BP5796_07007</name>
</gene>
<dbReference type="PROSITE" id="PS51186">
    <property type="entry name" value="GNAT"/>
    <property type="match status" value="1"/>
</dbReference>
<feature type="domain" description="N-acetyltransferase" evidence="1">
    <location>
        <begin position="91"/>
        <end position="231"/>
    </location>
</feature>